<keyword evidence="4" id="KW-1185">Reference proteome</keyword>
<feature type="transmembrane region" description="Helical" evidence="1">
    <location>
        <begin position="40"/>
        <end position="69"/>
    </location>
</feature>
<feature type="transmembrane region" description="Helical" evidence="1">
    <location>
        <begin position="382"/>
        <end position="400"/>
    </location>
</feature>
<name>A0ABP9SR35_9ACTN</name>
<keyword evidence="1" id="KW-1133">Transmembrane helix</keyword>
<feature type="transmembrane region" description="Helical" evidence="1">
    <location>
        <begin position="538"/>
        <end position="557"/>
    </location>
</feature>
<feature type="transmembrane region" description="Helical" evidence="1">
    <location>
        <begin position="512"/>
        <end position="532"/>
    </location>
</feature>
<protein>
    <recommendedName>
        <fullName evidence="2">DUF112 domain-containing protein</fullName>
    </recommendedName>
</protein>
<gene>
    <name evidence="3" type="ORF">GCM10023322_76560</name>
</gene>
<feature type="transmembrane region" description="Helical" evidence="1">
    <location>
        <begin position="107"/>
        <end position="130"/>
    </location>
</feature>
<feature type="transmembrane region" description="Helical" evidence="1">
    <location>
        <begin position="353"/>
        <end position="375"/>
    </location>
</feature>
<dbReference type="EMBL" id="BAABJQ010000040">
    <property type="protein sequence ID" value="GAA5199898.1"/>
    <property type="molecule type" value="Genomic_DNA"/>
</dbReference>
<evidence type="ECO:0000259" key="2">
    <source>
        <dbReference type="Pfam" id="PF01970"/>
    </source>
</evidence>
<organism evidence="3 4">
    <name type="scientific">Rugosimonospora acidiphila</name>
    <dbReference type="NCBI Taxonomy" id="556531"/>
    <lineage>
        <taxon>Bacteria</taxon>
        <taxon>Bacillati</taxon>
        <taxon>Actinomycetota</taxon>
        <taxon>Actinomycetes</taxon>
        <taxon>Micromonosporales</taxon>
        <taxon>Micromonosporaceae</taxon>
        <taxon>Rugosimonospora</taxon>
    </lineage>
</organism>
<proteinExistence type="predicted"/>
<dbReference type="SUPFAM" id="SSF103473">
    <property type="entry name" value="MFS general substrate transporter"/>
    <property type="match status" value="1"/>
</dbReference>
<feature type="transmembrane region" description="Helical" evidence="1">
    <location>
        <begin position="697"/>
        <end position="719"/>
    </location>
</feature>
<dbReference type="RefSeq" id="WP_345638196.1">
    <property type="nucleotide sequence ID" value="NZ_BAABJQ010000040.1"/>
</dbReference>
<dbReference type="InterPro" id="IPR002823">
    <property type="entry name" value="DUF112_TM"/>
</dbReference>
<evidence type="ECO:0000256" key="1">
    <source>
        <dbReference type="SAM" id="Phobius"/>
    </source>
</evidence>
<feature type="transmembrane region" description="Helical" evidence="1">
    <location>
        <begin position="12"/>
        <end position="34"/>
    </location>
</feature>
<reference evidence="4" key="1">
    <citation type="journal article" date="2019" name="Int. J. Syst. Evol. Microbiol.">
        <title>The Global Catalogue of Microorganisms (GCM) 10K type strain sequencing project: providing services to taxonomists for standard genome sequencing and annotation.</title>
        <authorList>
            <consortium name="The Broad Institute Genomics Platform"/>
            <consortium name="The Broad Institute Genome Sequencing Center for Infectious Disease"/>
            <person name="Wu L."/>
            <person name="Ma J."/>
        </authorList>
    </citation>
    <scope>NUCLEOTIDE SEQUENCE [LARGE SCALE GENOMIC DNA]</scope>
    <source>
        <strain evidence="4">JCM 18304</strain>
    </source>
</reference>
<dbReference type="PANTHER" id="PTHR35342">
    <property type="entry name" value="TRICARBOXYLIC TRANSPORT PROTEIN"/>
    <property type="match status" value="1"/>
</dbReference>
<feature type="transmembrane region" description="Helical" evidence="1">
    <location>
        <begin position="188"/>
        <end position="214"/>
    </location>
</feature>
<dbReference type="Proteomes" id="UP001501570">
    <property type="component" value="Unassembled WGS sequence"/>
</dbReference>
<dbReference type="PANTHER" id="PTHR35342:SF5">
    <property type="entry name" value="TRICARBOXYLIC TRANSPORT PROTEIN"/>
    <property type="match status" value="1"/>
</dbReference>
<feature type="transmembrane region" description="Helical" evidence="1">
    <location>
        <begin position="432"/>
        <end position="453"/>
    </location>
</feature>
<comment type="caution">
    <text evidence="3">The sequence shown here is derived from an EMBL/GenBank/DDBJ whole genome shotgun (WGS) entry which is preliminary data.</text>
</comment>
<keyword evidence="1" id="KW-0812">Transmembrane</keyword>
<evidence type="ECO:0000313" key="4">
    <source>
        <dbReference type="Proteomes" id="UP001501570"/>
    </source>
</evidence>
<dbReference type="Pfam" id="PF01970">
    <property type="entry name" value="TctA"/>
    <property type="match status" value="1"/>
</dbReference>
<accession>A0ABP9SR35</accession>
<sequence>MVDAFLNSVGHVANGSVLLLMMVGIVIGLLTGLLPGLGGVVVLVLLLPFTLTMSPFEAFALLLSTYAVFSITGDMTSILIGIPAHPECAALVPDGYPMTKRGEAARALGATIFSAMVGALIGAVMLFLLIPVLRPLVVDIGSPELFAIVLLGLAMVGSLSGKSVLKGIVAACFGMLLASVGTNAQTGIVRYGFGSLSLLDGLSLVAIALGLFAVPEIMELHARGRHGVSERPQLSGGVLTGVKDVLARPGLLVRGSLIGAVMSMLPGLGSAVGQWVAYGQAAQISKHPERFGTGVIEGVIAPASANNSKEAGSLVPTIAVGVPGSAAMAILLGAFVVVGINPGPSMLGTHLNITYFMIWMLVLANVIGAALSFVFLKSMARISVVPAMTLMPIVSALVIIGSAVSAARWSDVVTLIVTGVVAWLMRRAGWSVVPVILGFVLGGNAESFLWISVGTYKTSWLHSPVVDVLFALTIVLAVGTAWRKSRSRRRAVASGTVAEADGPSRAWTWGSLGLAAGFTVLGAVALTLAWHWPLEARAFPTAIGGLLVVLGLLEIGVEVRAMTRHRRATPVGDSPAGAGVSPGADVGGVGVGAVPDAAAPVGGPAPDSLVPEPSGTRVPGGGAGLAEPAVAGTATGVLDAAPAAEPPAELPVNRSLAGLGWFVVAAALSYGFGFLIGMIVFVFGYMMSTRRGLIRSALMAAAVGVAFYVLFVLVLNVAMPIPLIGPSFI</sequence>
<feature type="transmembrane region" description="Helical" evidence="1">
    <location>
        <begin position="318"/>
        <end position="341"/>
    </location>
</feature>
<feature type="transmembrane region" description="Helical" evidence="1">
    <location>
        <begin position="659"/>
        <end position="685"/>
    </location>
</feature>
<evidence type="ECO:0000313" key="3">
    <source>
        <dbReference type="EMBL" id="GAA5199898.1"/>
    </source>
</evidence>
<feature type="transmembrane region" description="Helical" evidence="1">
    <location>
        <begin position="136"/>
        <end position="156"/>
    </location>
</feature>
<feature type="domain" description="DUF112" evidence="2">
    <location>
        <begin position="18"/>
        <end position="437"/>
    </location>
</feature>
<feature type="transmembrane region" description="Helical" evidence="1">
    <location>
        <begin position="163"/>
        <end position="182"/>
    </location>
</feature>
<feature type="transmembrane region" description="Helical" evidence="1">
    <location>
        <begin position="465"/>
        <end position="482"/>
    </location>
</feature>
<dbReference type="InterPro" id="IPR036259">
    <property type="entry name" value="MFS_trans_sf"/>
</dbReference>
<keyword evidence="1" id="KW-0472">Membrane</keyword>